<keyword evidence="2" id="KW-1133">Transmembrane helix</keyword>
<evidence type="ECO:0000256" key="1">
    <source>
        <dbReference type="SAM" id="MobiDB-lite"/>
    </source>
</evidence>
<protein>
    <submittedName>
        <fullName evidence="3">Uncharacterized protein</fullName>
    </submittedName>
</protein>
<evidence type="ECO:0000313" key="4">
    <source>
        <dbReference type="Proteomes" id="UP000193560"/>
    </source>
</evidence>
<proteinExistence type="predicted"/>
<name>A0A1X2J134_9FUNG</name>
<keyword evidence="4" id="KW-1185">Reference proteome</keyword>
<dbReference type="AlphaFoldDB" id="A0A1X2J134"/>
<dbReference type="EMBL" id="MCGE01000002">
    <property type="protein sequence ID" value="ORZ24681.1"/>
    <property type="molecule type" value="Genomic_DNA"/>
</dbReference>
<dbReference type="OrthoDB" id="2279769at2759"/>
<keyword evidence="2" id="KW-0472">Membrane</keyword>
<feature type="region of interest" description="Disordered" evidence="1">
    <location>
        <begin position="46"/>
        <end position="65"/>
    </location>
</feature>
<feature type="transmembrane region" description="Helical" evidence="2">
    <location>
        <begin position="164"/>
        <end position="187"/>
    </location>
</feature>
<dbReference type="Proteomes" id="UP000193560">
    <property type="component" value="Unassembled WGS sequence"/>
</dbReference>
<evidence type="ECO:0000313" key="3">
    <source>
        <dbReference type="EMBL" id="ORZ24681.1"/>
    </source>
</evidence>
<sequence length="196" mass="21892">METTASSSSELQHDINEIEENRLQEILQHNNHTSISLSSAPALLSEPARRSTDDSSIIQFPAKSISRSPRTRSLAHLLSNDEEKALPLSSLPTQDSLMNHFSAPSRISRSSTHQHLFTPELDYDGYSSTVALTSDFDEKNKKKKRQSAKDLAKMVPSKRGVGNVMTIFAVIAVIIFLFAGYPLTIYLTRRFHSSPY</sequence>
<evidence type="ECO:0000256" key="2">
    <source>
        <dbReference type="SAM" id="Phobius"/>
    </source>
</evidence>
<organism evidence="3 4">
    <name type="scientific">Absidia repens</name>
    <dbReference type="NCBI Taxonomy" id="90262"/>
    <lineage>
        <taxon>Eukaryota</taxon>
        <taxon>Fungi</taxon>
        <taxon>Fungi incertae sedis</taxon>
        <taxon>Mucoromycota</taxon>
        <taxon>Mucoromycotina</taxon>
        <taxon>Mucoromycetes</taxon>
        <taxon>Mucorales</taxon>
        <taxon>Cunninghamellaceae</taxon>
        <taxon>Absidia</taxon>
    </lineage>
</organism>
<comment type="caution">
    <text evidence="3">The sequence shown here is derived from an EMBL/GenBank/DDBJ whole genome shotgun (WGS) entry which is preliminary data.</text>
</comment>
<accession>A0A1X2J134</accession>
<keyword evidence="2" id="KW-0812">Transmembrane</keyword>
<gene>
    <name evidence="3" type="ORF">BCR42DRAFT_468885</name>
</gene>
<reference evidence="3 4" key="1">
    <citation type="submission" date="2016-07" db="EMBL/GenBank/DDBJ databases">
        <title>Pervasive Adenine N6-methylation of Active Genes in Fungi.</title>
        <authorList>
            <consortium name="DOE Joint Genome Institute"/>
            <person name="Mondo S.J."/>
            <person name="Dannebaum R.O."/>
            <person name="Kuo R.C."/>
            <person name="Labutti K."/>
            <person name="Haridas S."/>
            <person name="Kuo A."/>
            <person name="Salamov A."/>
            <person name="Ahrendt S.R."/>
            <person name="Lipzen A."/>
            <person name="Sullivan W."/>
            <person name="Andreopoulos W.B."/>
            <person name="Clum A."/>
            <person name="Lindquist E."/>
            <person name="Daum C."/>
            <person name="Ramamoorthy G.K."/>
            <person name="Gryganskyi A."/>
            <person name="Culley D."/>
            <person name="Magnuson J.K."/>
            <person name="James T.Y."/>
            <person name="O'Malley M.A."/>
            <person name="Stajich J.E."/>
            <person name="Spatafora J.W."/>
            <person name="Visel A."/>
            <person name="Grigoriev I.V."/>
        </authorList>
    </citation>
    <scope>NUCLEOTIDE SEQUENCE [LARGE SCALE GENOMIC DNA]</scope>
    <source>
        <strain evidence="3 4">NRRL 1336</strain>
    </source>
</reference>